<reference evidence="2" key="1">
    <citation type="journal article" date="2021" name="Proc. Natl. Acad. Sci. U.S.A.">
        <title>A Catalog of Tens of Thousands of Viruses from Human Metagenomes Reveals Hidden Associations with Chronic Diseases.</title>
        <authorList>
            <person name="Tisza M.J."/>
            <person name="Buck C.B."/>
        </authorList>
    </citation>
    <scope>NUCLEOTIDE SEQUENCE</scope>
    <source>
        <strain evidence="2">CtE0n6</strain>
    </source>
</reference>
<organism evidence="2">
    <name type="scientific">virus sp. ctE0n6</name>
    <dbReference type="NCBI Taxonomy" id="2827985"/>
    <lineage>
        <taxon>Viruses</taxon>
    </lineage>
</organism>
<keyword evidence="1" id="KW-0812">Transmembrane</keyword>
<name>A0A8S5RF73_9VIRU</name>
<keyword evidence="1" id="KW-1133">Transmembrane helix</keyword>
<feature type="transmembrane region" description="Helical" evidence="1">
    <location>
        <begin position="18"/>
        <end position="39"/>
    </location>
</feature>
<protein>
    <submittedName>
        <fullName evidence="2">Uncharacterized protein</fullName>
    </submittedName>
</protein>
<feature type="transmembrane region" description="Helical" evidence="1">
    <location>
        <begin position="51"/>
        <end position="68"/>
    </location>
</feature>
<dbReference type="EMBL" id="BK059101">
    <property type="protein sequence ID" value="DAE30038.1"/>
    <property type="molecule type" value="Genomic_DNA"/>
</dbReference>
<evidence type="ECO:0000313" key="2">
    <source>
        <dbReference type="EMBL" id="DAE30038.1"/>
    </source>
</evidence>
<keyword evidence="1" id="KW-0472">Membrane</keyword>
<proteinExistence type="predicted"/>
<sequence>MKLQYIKNNLKLLRVKEIVILIVKLIQGVLVTHICLDIGISYIEKGNKPKAFYYFMMWFLYLVTFVAIW</sequence>
<evidence type="ECO:0000256" key="1">
    <source>
        <dbReference type="SAM" id="Phobius"/>
    </source>
</evidence>
<accession>A0A8S5RF73</accession>